<feature type="compositionally biased region" description="Polar residues" evidence="1">
    <location>
        <begin position="1723"/>
        <end position="1734"/>
    </location>
</feature>
<feature type="region of interest" description="Disordered" evidence="1">
    <location>
        <begin position="1015"/>
        <end position="1113"/>
    </location>
</feature>
<feature type="compositionally biased region" description="Acidic residues" evidence="1">
    <location>
        <begin position="2388"/>
        <end position="2398"/>
    </location>
</feature>
<sequence>MNTVPYEDSEVYFSLRSLEHVLNNRHETFEHKVESLVEVWKQVQDCRLTEHKQYVMHLMDWLKLHTLNIVLTGEWKKHKEIYEERLLKEVNHCEIILRHSNNIFSLRCKKLAEIIKDPWGNPILNRLLNTPDQQIGPEEMDFFGMETGYLISTRLRKLCESHCEDLALNLVTAFMRFHEMAEQQNYTINATDDQKRFILDVYIALLYKYKRTRLIVSTLKSLSLSEGLELLKRFAHKRVNISKIWRQSGRIAALAANVYMTAAVMKVPDESAHILEGLLVTWLDMPEIVENLPSVTNTVRRVMQAADSAIHMYTLCNAFYTRFGARMRTFVIELYIMALTTDINVLQRQKEEKNTAAESESSERLSCGFLKLADVIDHNIRLCRESVLTAFSLNPSQEILDRIVSLANATGYEVVTPVHLWKCDHPPSDSSDEVSYKCSLCGDYKCHIELQSSLKSNTALSDAVQAETDLSCHLRDDLVVVLSSPRYHFLNWLGTWKNLYQLCVMYLADPDKVKNIITDLKFVDIDYSRFLGIKREPEDENANGIERGYEHYLEESYPEAAETDNESFSQELSPSHLGNENFEAISPQSSRSDPEVLKSLRLFRPNLKRPKNNYHEYMPPSKVFIQNQSEYDPFAIYAQNLSQPSTSNAFAQPSQFLTAEQLQTRQMYEYFSKDPKINRTLQLQALLTANYARNAERDGVLNLSTKDHAPIDLSKQAEMYNYYLMNRSVTAAHKRSTSDSIPGTSGNIYHHNRETSSSSSENSPVKRRLPKHSNAGGSTSNSQSSSSGILHANSARRYKQGYSRKKEKESNYDSDPSFYEQVISHVRNDVSQLAKLDSSSEDIFSGTDSHQDVQKDSLLLALEERRKLELMNLLWNPPDSIQHPVISNFHKIMCDALLGKFDPGQGDSLYRQPYSGDSLSQLATLNRYQNDFAKLIDSRKKQIAGLSATLNNANNSGTILIASSPETLCPDEHALKIKSWKRDYFVYGRPFEPSLTHFEEASIEERMWTYREFSRSYRQSDRNSNRRKGSRSSDEPIVISSQSSISSQGHGRSRHKKKGDRQTQVLSKTPSRKSDVSQSTSSSQSTNFGDGKSTSYNSPSRLFDISNHTPNNSETENLLEEYHEGRSGESDLASQFSTENEHYLGINVKERTPIWTAWSSSDALSSSSKEQSEIYPLNRKDETWPTTASINSDDHLLPPIADSADKTSPLNAIINTIITNSLSSNEPVDCDKWSPEGNERNTTVNSDKGSSESNKQSTSQTTGSGGQSGSQGSGQSVSKVYDGSGSIQHSSTTTSDWEPGSQDSKQNTTTSTDTDKRTSGSQETVESRSTTDVSSISIPESTGSETRKTTTGSKTRKITTGSETSMTSTTESEINKSTSGSQSSRGGSSVTANSECMYRFQQCKTITTDSDKSEGSEINETMNTSQDSQQHNMTVHSEWIPGSQDSVGSKTTTSDSDKWSRGSEESGESKTTTSVSGEWTASSEGSEVSKTTIDSDAETGTSQESQETTKTAIRGAWQGRKQNKAATNRSQESEDANTTTTTSESGSQGSEATDTTTTTESDDSGQNKTTNTDNSTNSSRTTSNDSSSHPNGSDSSSHNSSNKSTDSSQKTKDSPGTYSASSYRDSSDNESPSMNNSLHDRSSNFGEEQTSPVSLKNTLNPRESYYGLLQNQKFNFEDERCASPSVPPKDYFDESYRISASEHNASTDSIRYTRSENGHYQEVTQSEICLTSVPTDRYDDSSSQDTRDSQDQTSDGEDIGSRKRILFLKTGKKRKSKCLVTNTDDSVLEVSSSSDGLQPDRKRSKNDDPKIPNWRNILKNIPLITDIQNFDDNYRSFCGEDSNEQGVSETNVNRSEFKMASNRRKKISKTKDSPQTLAHKSAKQERTKAEHDWIKKYKLKEVRVMLQPLTYSDYKQEEYNGQRTSKPKTRSGLKKTIKKSENMTTEKFRAKNVICVNSDTKPWPLQDISPKVNCCTELKSNVETVEKSDITAMNPCVVLKRLEFDKKRSASSVLAHVPGLNDLQLIRPSSVDRIVQVVQVPGARSIGNVPVPNAQTSTQVTPHIQRIGQPRTEKPLASDSDSTTATTSATTTNAASESPTLINILSQQIIRPATQNNCVKPRASPLINILSQQIIKPAAAVSNSKVTSSSSTTDTQVNSIPRVISGGDQIINQLINQVRTPAPTLKTLVSSPGTEQNRILQFICKSSDGKLIPVTSFTSNKVVKVSMTQTGNASVSGTVGTEDNSGKVAQNTFKAKSDVPEGLDMLPKFQQAFGKPTYQNNVDSAESTGSNNETINSDTEKPTTVKNQPKNSPASLNVQPVQGGVIYTRQVPVGQTINLIPPGRGQVFRIATSNPEQLSLVKDSVIQGKMSALLAAALQGKQRPAENSETDANSEDDSQSSTRVTLTTRNPLVQNARIIKPVLQIPSNVIRSAPQSNLSSTTLEQLREFDMVYKQVKERSSTNVPTESSPQSDSNDTPQQISVTYLNQGQKINCAPVVVVSSYCNVQPAASPALSVTSQGSSSPCVTPAPTLTLSSKASTKSPKAKAVKSTTTHTAKASPIPKPQQKPQEDEHTTQRIFDILAEYAEQLRNSPDLNNKPAPRRRSNPPTNPSQNTKRKKSSSSKKTGQSSNSLASDADIDDGHTVGSEDSSCGVVQISVQDDEQALAPVNTSESSEASASPKQLILTDSAPNQSHSLIIADSNVGEALKMSNTAVLVPGNYIMPVSMVKGGQQIAVVSGGSKILATVPARSGPNMLLFQSFLNQTRKHGLPTVKYSTIQPISGMTRNLSGIPAQATTTVPATSSQNLTTVTLSPSVGIQKVSQMERVDNFDTTEVYLAISQPQDVKLSDHPQSEHCITSTSKANSDTITSEGSYKEDRKEVSSSSVATSVIAQATITKEEIVEVQSTTPGTMMALNLNTSDNEKDTTLKVEGRVQSVLVTTGTSNGPMLSHNPPTYKQVHSINSISESNKDEYLRTEGKHNSVEAKSLPGNVGYHYQTKIRKTHIGSQTRDRDLNQQLTLQRKAAMERELRLQTTLSEECEDLGVDEPSASDLFPEADLPFDSNHSPSFDQTSQDLVKRVPVVQEVKEETRTIGLFCDDEPMRTDFLFEPIEYQPPTTELSYDNSKELRNGQSTIQSGIACEDNTLLQTCTTMSDVTIPSPISPEPYADLSPLTFNKRKYSYSNRKKIERAKQPENWSTELSSSEDTTGSTELLSTMTRSPESFSTKRDQNLNCEEELYEFAIVERVPLKDEQGCENIDCESVAECPSGRGCRRSVKKTCSCCNLTVKVARKRPASRPTTPIKKTVPAKKR</sequence>
<feature type="compositionally biased region" description="Low complexity" evidence="1">
    <location>
        <begin position="1301"/>
        <end position="1312"/>
    </location>
</feature>
<feature type="compositionally biased region" description="Basic and acidic residues" evidence="1">
    <location>
        <begin position="1736"/>
        <end position="1750"/>
    </location>
</feature>
<dbReference type="InParanoid" id="A0A5N4AS78"/>
<feature type="compositionally biased region" description="Gly residues" evidence="1">
    <location>
        <begin position="1263"/>
        <end position="1272"/>
    </location>
</feature>
<feature type="compositionally biased region" description="Polar residues" evidence="1">
    <location>
        <begin position="2053"/>
        <end position="2062"/>
    </location>
</feature>
<feature type="compositionally biased region" description="Basic and acidic residues" evidence="1">
    <location>
        <begin position="1015"/>
        <end position="1024"/>
    </location>
</feature>
<feature type="compositionally biased region" description="Low complexity" evidence="1">
    <location>
        <begin position="1077"/>
        <end position="1086"/>
    </location>
</feature>
<feature type="compositionally biased region" description="Polar residues" evidence="1">
    <location>
        <begin position="1416"/>
        <end position="1435"/>
    </location>
</feature>
<feature type="compositionally biased region" description="Polar residues" evidence="1">
    <location>
        <begin position="2304"/>
        <end position="2317"/>
    </location>
</feature>
<feature type="compositionally biased region" description="Polar residues" evidence="1">
    <location>
        <begin position="1240"/>
        <end position="1255"/>
    </location>
</feature>
<feature type="compositionally biased region" description="Basic and acidic residues" evidence="1">
    <location>
        <begin position="1798"/>
        <end position="1810"/>
    </location>
</feature>
<reference evidence="2 3" key="1">
    <citation type="journal article" date="2018" name="Elife">
        <title>Firefly genomes illuminate parallel origins of bioluminescence in beetles.</title>
        <authorList>
            <person name="Fallon T.R."/>
            <person name="Lower S.E."/>
            <person name="Chang C.H."/>
            <person name="Bessho-Uehara M."/>
            <person name="Martin G.J."/>
            <person name="Bewick A.J."/>
            <person name="Behringer M."/>
            <person name="Debat H.J."/>
            <person name="Wong I."/>
            <person name="Day J.C."/>
            <person name="Suvorov A."/>
            <person name="Silva C.J."/>
            <person name="Stanger-Hall K.F."/>
            <person name="Hall D.W."/>
            <person name="Schmitz R.J."/>
            <person name="Nelson D.R."/>
            <person name="Lewis S.M."/>
            <person name="Shigenobu S."/>
            <person name="Bybee S.M."/>
            <person name="Larracuente A.M."/>
            <person name="Oba Y."/>
            <person name="Weng J.K."/>
        </authorList>
    </citation>
    <scope>NUCLEOTIDE SEQUENCE [LARGE SCALE GENOMIC DNA]</scope>
    <source>
        <strain evidence="2">1611_PpyrPB1</strain>
        <tissue evidence="2">Whole body</tissue>
    </source>
</reference>
<feature type="region of interest" description="Disordered" evidence="1">
    <location>
        <begin position="2048"/>
        <end position="2095"/>
    </location>
</feature>
<feature type="compositionally biased region" description="Polar residues" evidence="1">
    <location>
        <begin position="738"/>
        <end position="747"/>
    </location>
</feature>
<feature type="compositionally biased region" description="Polar residues" evidence="1">
    <location>
        <begin position="2514"/>
        <end position="2525"/>
    </location>
</feature>
<feature type="compositionally biased region" description="Polar residues" evidence="1">
    <location>
        <begin position="1479"/>
        <end position="1494"/>
    </location>
</feature>
<feature type="region of interest" description="Disordered" evidence="1">
    <location>
        <begin position="734"/>
        <end position="814"/>
    </location>
</feature>
<feature type="compositionally biased region" description="Polar residues" evidence="1">
    <location>
        <begin position="1616"/>
        <end position="1659"/>
    </location>
</feature>
<feature type="compositionally biased region" description="Low complexity" evidence="1">
    <location>
        <begin position="1039"/>
        <end position="1050"/>
    </location>
</feature>
<protein>
    <submittedName>
        <fullName evidence="2">Uncharacterized protein</fullName>
    </submittedName>
</protein>
<feature type="region of interest" description="Disordered" evidence="1">
    <location>
        <begin position="2457"/>
        <end position="2479"/>
    </location>
</feature>
<feature type="compositionally biased region" description="Polar residues" evidence="1">
    <location>
        <begin position="3195"/>
        <end position="3211"/>
    </location>
</feature>
<feature type="compositionally biased region" description="Polar residues" evidence="1">
    <location>
        <begin position="1322"/>
        <end position="1339"/>
    </location>
</feature>
<feature type="compositionally biased region" description="Low complexity" evidence="1">
    <location>
        <begin position="1498"/>
        <end position="1511"/>
    </location>
</feature>
<feature type="region of interest" description="Disordered" evidence="1">
    <location>
        <begin position="2377"/>
        <end position="2405"/>
    </location>
</feature>
<feature type="compositionally biased region" description="Basic residues" evidence="1">
    <location>
        <begin position="794"/>
        <end position="803"/>
    </location>
</feature>
<comment type="caution">
    <text evidence="2">The sequence shown here is derived from an EMBL/GenBank/DDBJ whole genome shotgun (WGS) entry which is preliminary data.</text>
</comment>
<feature type="compositionally biased region" description="Low complexity" evidence="1">
    <location>
        <begin position="1569"/>
        <end position="1608"/>
    </location>
</feature>
<evidence type="ECO:0000256" key="1">
    <source>
        <dbReference type="SAM" id="MobiDB-lite"/>
    </source>
</evidence>
<feature type="region of interest" description="Disordered" evidence="1">
    <location>
        <begin position="1918"/>
        <end position="1937"/>
    </location>
</feature>
<feature type="compositionally biased region" description="Basic and acidic residues" evidence="1">
    <location>
        <begin position="1455"/>
        <end position="1468"/>
    </location>
</feature>
<dbReference type="Proteomes" id="UP000327044">
    <property type="component" value="Unassembled WGS sequence"/>
</dbReference>
<feature type="region of interest" description="Disordered" evidence="1">
    <location>
        <begin position="1861"/>
        <end position="1887"/>
    </location>
</feature>
<feature type="compositionally biased region" description="Low complexity" evidence="1">
    <location>
        <begin position="2077"/>
        <end position="2095"/>
    </location>
</feature>
<feature type="region of interest" description="Disordered" evidence="1">
    <location>
        <begin position="2847"/>
        <end position="2882"/>
    </location>
</feature>
<organism evidence="2 3">
    <name type="scientific">Photinus pyralis</name>
    <name type="common">Common eastern firefly</name>
    <name type="synonym">Lampyris pyralis</name>
    <dbReference type="NCBI Taxonomy" id="7054"/>
    <lineage>
        <taxon>Eukaryota</taxon>
        <taxon>Metazoa</taxon>
        <taxon>Ecdysozoa</taxon>
        <taxon>Arthropoda</taxon>
        <taxon>Hexapoda</taxon>
        <taxon>Insecta</taxon>
        <taxon>Pterygota</taxon>
        <taxon>Neoptera</taxon>
        <taxon>Endopterygota</taxon>
        <taxon>Coleoptera</taxon>
        <taxon>Polyphaga</taxon>
        <taxon>Elateriformia</taxon>
        <taxon>Elateroidea</taxon>
        <taxon>Lampyridae</taxon>
        <taxon>Lampyrinae</taxon>
        <taxon>Photinus</taxon>
    </lineage>
</organism>
<feature type="compositionally biased region" description="Polar residues" evidence="1">
    <location>
        <begin position="1285"/>
        <end position="1296"/>
    </location>
</feature>
<feature type="region of interest" description="Disordered" evidence="1">
    <location>
        <begin position="2590"/>
        <end position="2650"/>
    </location>
</feature>
<feature type="compositionally biased region" description="Polar residues" evidence="1">
    <location>
        <begin position="2278"/>
        <end position="2297"/>
    </location>
</feature>
<feature type="region of interest" description="Disordered" evidence="1">
    <location>
        <begin position="1405"/>
        <end position="1659"/>
    </location>
</feature>
<feature type="compositionally biased region" description="Polar residues" evidence="1">
    <location>
        <begin position="2461"/>
        <end position="2479"/>
    </location>
</feature>
<feature type="region of interest" description="Disordered" evidence="1">
    <location>
        <begin position="1723"/>
        <end position="1758"/>
    </location>
</feature>
<feature type="region of interest" description="Disordered" evidence="1">
    <location>
        <begin position="2514"/>
        <end position="2573"/>
    </location>
</feature>
<name>A0A5N4AS78_PHOPY</name>
<feature type="compositionally biased region" description="Low complexity" evidence="1">
    <location>
        <begin position="773"/>
        <end position="788"/>
    </location>
</feature>
<evidence type="ECO:0000313" key="2">
    <source>
        <dbReference type="EMBL" id="KAB0800166.1"/>
    </source>
</evidence>
<accession>A0A5N4AS78</accession>
<keyword evidence="3" id="KW-1185">Reference proteome</keyword>
<feature type="compositionally biased region" description="Basic and acidic residues" evidence="1">
    <location>
        <begin position="1229"/>
        <end position="1239"/>
    </location>
</feature>
<feature type="compositionally biased region" description="Polar residues" evidence="1">
    <location>
        <begin position="1092"/>
        <end position="1113"/>
    </location>
</feature>
<feature type="compositionally biased region" description="Low complexity" evidence="1">
    <location>
        <begin position="1340"/>
        <end position="1389"/>
    </location>
</feature>
<feature type="compositionally biased region" description="Polar residues" evidence="1">
    <location>
        <begin position="2855"/>
        <end position="2872"/>
    </location>
</feature>
<feature type="region of interest" description="Disordered" evidence="1">
    <location>
        <begin position="1224"/>
        <end position="1393"/>
    </location>
</feature>
<feature type="compositionally biased region" description="Low complexity" evidence="1">
    <location>
        <begin position="1469"/>
        <end position="1478"/>
    </location>
</feature>
<proteinExistence type="predicted"/>
<gene>
    <name evidence="2" type="ORF">PPYR_08046</name>
</gene>
<feature type="region of interest" description="Disordered" evidence="1">
    <location>
        <begin position="2278"/>
        <end position="2317"/>
    </location>
</feature>
<feature type="compositionally biased region" description="Basic residues" evidence="1">
    <location>
        <begin position="1925"/>
        <end position="1937"/>
    </location>
</feature>
<feature type="region of interest" description="Disordered" evidence="1">
    <location>
        <begin position="1788"/>
        <end position="1813"/>
    </location>
</feature>
<dbReference type="EMBL" id="VVIM01000005">
    <property type="protein sequence ID" value="KAB0800166.1"/>
    <property type="molecule type" value="Genomic_DNA"/>
</dbReference>
<feature type="compositionally biased region" description="Low complexity" evidence="1">
    <location>
        <begin position="2623"/>
        <end position="2632"/>
    </location>
</feature>
<evidence type="ECO:0000313" key="3">
    <source>
        <dbReference type="Proteomes" id="UP000327044"/>
    </source>
</evidence>
<feature type="compositionally biased region" description="Low complexity" evidence="1">
    <location>
        <begin position="2529"/>
        <end position="2542"/>
    </location>
</feature>
<feature type="compositionally biased region" description="Low complexity" evidence="1">
    <location>
        <begin position="1536"/>
        <end position="1559"/>
    </location>
</feature>
<feature type="region of interest" description="Disordered" evidence="1">
    <location>
        <begin position="3189"/>
        <end position="3211"/>
    </location>
</feature>